<evidence type="ECO:0000256" key="3">
    <source>
        <dbReference type="SAM" id="Phobius"/>
    </source>
</evidence>
<dbReference type="InterPro" id="IPR000253">
    <property type="entry name" value="FHA_dom"/>
</dbReference>
<dbReference type="EMBL" id="JBHSCN010000002">
    <property type="protein sequence ID" value="MFC4242445.1"/>
    <property type="molecule type" value="Genomic_DNA"/>
</dbReference>
<feature type="transmembrane region" description="Helical" evidence="3">
    <location>
        <begin position="6"/>
        <end position="28"/>
    </location>
</feature>
<dbReference type="InterPro" id="IPR008984">
    <property type="entry name" value="SMAD_FHA_dom_sf"/>
</dbReference>
<keyword evidence="3" id="KW-0812">Transmembrane</keyword>
<dbReference type="RefSeq" id="WP_390227275.1">
    <property type="nucleotide sequence ID" value="NZ_JBHSCN010000002.1"/>
</dbReference>
<evidence type="ECO:0000259" key="4">
    <source>
        <dbReference type="PROSITE" id="PS50006"/>
    </source>
</evidence>
<keyword evidence="1" id="KW-0597">Phosphoprotein</keyword>
<comment type="caution">
    <text evidence="5">The sequence shown here is derived from an EMBL/GenBank/DDBJ whole genome shotgun (WGS) entry which is preliminary data.</text>
</comment>
<feature type="region of interest" description="Disordered" evidence="2">
    <location>
        <begin position="174"/>
        <end position="208"/>
    </location>
</feature>
<proteinExistence type="predicted"/>
<keyword evidence="3" id="KW-1133">Transmembrane helix</keyword>
<dbReference type="PROSITE" id="PS50006">
    <property type="entry name" value="FHA_DOMAIN"/>
    <property type="match status" value="1"/>
</dbReference>
<protein>
    <submittedName>
        <fullName evidence="5">FHA domain-containing protein</fullName>
    </submittedName>
</protein>
<evidence type="ECO:0000256" key="2">
    <source>
        <dbReference type="SAM" id="MobiDB-lite"/>
    </source>
</evidence>
<dbReference type="SUPFAM" id="SSF49879">
    <property type="entry name" value="SMAD/FHA domain"/>
    <property type="match status" value="1"/>
</dbReference>
<evidence type="ECO:0000313" key="6">
    <source>
        <dbReference type="Proteomes" id="UP001595900"/>
    </source>
</evidence>
<organism evidence="5 6">
    <name type="scientific">Gryllotalpicola reticulitermitis</name>
    <dbReference type="NCBI Taxonomy" id="1184153"/>
    <lineage>
        <taxon>Bacteria</taxon>
        <taxon>Bacillati</taxon>
        <taxon>Actinomycetota</taxon>
        <taxon>Actinomycetes</taxon>
        <taxon>Micrococcales</taxon>
        <taxon>Microbacteriaceae</taxon>
        <taxon>Gryllotalpicola</taxon>
    </lineage>
</organism>
<reference evidence="6" key="1">
    <citation type="journal article" date="2019" name="Int. J. Syst. Evol. Microbiol.">
        <title>The Global Catalogue of Microorganisms (GCM) 10K type strain sequencing project: providing services to taxonomists for standard genome sequencing and annotation.</title>
        <authorList>
            <consortium name="The Broad Institute Genomics Platform"/>
            <consortium name="The Broad Institute Genome Sequencing Center for Infectious Disease"/>
            <person name="Wu L."/>
            <person name="Ma J."/>
        </authorList>
    </citation>
    <scope>NUCLEOTIDE SEQUENCE [LARGE SCALE GENOMIC DNA]</scope>
    <source>
        <strain evidence="6">CGMCC 1.10363</strain>
    </source>
</reference>
<feature type="transmembrane region" description="Helical" evidence="3">
    <location>
        <begin position="94"/>
        <end position="113"/>
    </location>
</feature>
<dbReference type="Gene3D" id="2.60.200.20">
    <property type="match status" value="1"/>
</dbReference>
<gene>
    <name evidence="5" type="ORF">ACFOYW_03590</name>
</gene>
<keyword evidence="6" id="KW-1185">Reference proteome</keyword>
<dbReference type="Proteomes" id="UP001595900">
    <property type="component" value="Unassembled WGS sequence"/>
</dbReference>
<dbReference type="Pfam" id="PF00498">
    <property type="entry name" value="FHA"/>
    <property type="match status" value="1"/>
</dbReference>
<feature type="transmembrane region" description="Helical" evidence="3">
    <location>
        <begin position="62"/>
        <end position="82"/>
    </location>
</feature>
<feature type="domain" description="FHA" evidence="4">
    <location>
        <begin position="261"/>
        <end position="315"/>
    </location>
</feature>
<name>A0ABV8Q282_9MICO</name>
<dbReference type="CDD" id="cd00060">
    <property type="entry name" value="FHA"/>
    <property type="match status" value="1"/>
</dbReference>
<accession>A0ABV8Q282</accession>
<evidence type="ECO:0000256" key="1">
    <source>
        <dbReference type="ARBA" id="ARBA00022553"/>
    </source>
</evidence>
<evidence type="ECO:0000313" key="5">
    <source>
        <dbReference type="EMBL" id="MFC4242445.1"/>
    </source>
</evidence>
<keyword evidence="3" id="KW-0472">Membrane</keyword>
<sequence length="351" mass="38237">MSEYQSLAWGVGAVVLLVIWFVVIPLGLRGIFDALGASRTRAWVPFVNLATVYRLGGLSEYWLIVLVIPPATVVGLVLLFVASHRIARRLDHSAWFTVLAVVMWWAWTLAIGLQHERGARAAASEPLVWSVQRPEASLRLPGSDDATPSASRPIAPERRLTARLEALSAEAPFHAAPLDPPEPELPELPALPEPPAEASAPELPHLPELEPEDDATILTNGDATILTRSTPDQTVISARRRPHWWVHTAMGSRVELVGTAAILGRRPKPHPLYPGAQLVMVTDDAVSVSATHAVLEYVEEAWHVTDLGSTNGVWLVDPATGAEREIGAHNRHRVTPRFLLGELGVQVVRNA</sequence>